<evidence type="ECO:0000313" key="2">
    <source>
        <dbReference type="Proteomes" id="UP001148629"/>
    </source>
</evidence>
<dbReference type="EMBL" id="JANRMS010000051">
    <property type="protein sequence ID" value="KAJ3548352.1"/>
    <property type="molecule type" value="Genomic_DNA"/>
</dbReference>
<accession>A0ACC1SXF3</accession>
<protein>
    <submittedName>
        <fullName evidence="1">Uncharacterized protein</fullName>
    </submittedName>
</protein>
<name>A0ACC1SXF3_9HYPO</name>
<keyword evidence="2" id="KW-1185">Reference proteome</keyword>
<sequence length="232" mass="25658">MPLPQFFTLNTGYTIPAIGLGTWQSKPNEVKTAVETALKIGYRHIDAASIYGNESKVGNGIKASDVDRSDIFVNFPGDLGMNMHFPVSFAHLSEAFPVNPETEEIWVTDVPIADSWKAMEDLVKMGKVRTIGVSNFTRQRIEDLMETATVLPAANQIEGHPYLQQPAFPMGNNIYNLPRCVDDPEIIAIAKDLDKEPGQVLVSWSVQRGSSVLPKSVTPERIANNFEVFELP</sequence>
<evidence type="ECO:0000313" key="1">
    <source>
        <dbReference type="EMBL" id="KAJ3548352.1"/>
    </source>
</evidence>
<gene>
    <name evidence="1" type="ORF">NM208_g1060</name>
</gene>
<organism evidence="1 2">
    <name type="scientific">Fusarium decemcellulare</name>
    <dbReference type="NCBI Taxonomy" id="57161"/>
    <lineage>
        <taxon>Eukaryota</taxon>
        <taxon>Fungi</taxon>
        <taxon>Dikarya</taxon>
        <taxon>Ascomycota</taxon>
        <taxon>Pezizomycotina</taxon>
        <taxon>Sordariomycetes</taxon>
        <taxon>Hypocreomycetidae</taxon>
        <taxon>Hypocreales</taxon>
        <taxon>Nectriaceae</taxon>
        <taxon>Fusarium</taxon>
        <taxon>Fusarium decemcellulare species complex</taxon>
    </lineage>
</organism>
<dbReference type="Proteomes" id="UP001148629">
    <property type="component" value="Unassembled WGS sequence"/>
</dbReference>
<reference evidence="1" key="1">
    <citation type="submission" date="2022-08" db="EMBL/GenBank/DDBJ databases">
        <title>Genome Sequence of Fusarium decemcellulare.</title>
        <authorList>
            <person name="Buettner E."/>
        </authorList>
    </citation>
    <scope>NUCLEOTIDE SEQUENCE</scope>
    <source>
        <strain evidence="1">Babe19</strain>
    </source>
</reference>
<comment type="caution">
    <text evidence="1">The sequence shown here is derived from an EMBL/GenBank/DDBJ whole genome shotgun (WGS) entry which is preliminary data.</text>
</comment>
<proteinExistence type="predicted"/>